<evidence type="ECO:0000256" key="5">
    <source>
        <dbReference type="ARBA" id="ARBA00022884"/>
    </source>
</evidence>
<comment type="similarity">
    <text evidence="3 9">Belongs to the pseudouridine synthase RluA family.</text>
</comment>
<dbReference type="CDD" id="cd02869">
    <property type="entry name" value="PseudoU_synth_RluA_like"/>
    <property type="match status" value="1"/>
</dbReference>
<feature type="domain" description="RNA-binding S4" evidence="11">
    <location>
        <begin position="36"/>
        <end position="98"/>
    </location>
</feature>
<evidence type="ECO:0000256" key="10">
    <source>
        <dbReference type="SAM" id="MobiDB-lite"/>
    </source>
</evidence>
<comment type="catalytic activity">
    <reaction evidence="1">
        <text>uridine(955/2504/2580) in 23S rRNA = pseudouridine(955/2504/2580) in 23S rRNA</text>
        <dbReference type="Rhea" id="RHEA:42528"/>
        <dbReference type="Rhea" id="RHEA-COMP:10099"/>
        <dbReference type="Rhea" id="RHEA-COMP:10100"/>
        <dbReference type="ChEBI" id="CHEBI:65314"/>
        <dbReference type="ChEBI" id="CHEBI:65315"/>
        <dbReference type="EC" id="5.4.99.24"/>
    </reaction>
</comment>
<evidence type="ECO:0000259" key="11">
    <source>
        <dbReference type="SMART" id="SM00363"/>
    </source>
</evidence>
<reference evidence="12" key="1">
    <citation type="submission" date="2020-10" db="EMBL/GenBank/DDBJ databases">
        <title>An improved Amphimedon queenslandica hologenome assembly reveals how three proteobacterial symbionts can extend the metabolic phenotypic of their marine sponge host.</title>
        <authorList>
            <person name="Degnan B."/>
            <person name="Degnan S."/>
            <person name="Xiang X."/>
        </authorList>
    </citation>
    <scope>NUCLEOTIDE SEQUENCE</scope>
    <source>
        <strain evidence="12">AqS2</strain>
    </source>
</reference>
<sequence>MQPRTRTSAISTPSRSDPGARPPALTYVVGAEHDAQRLDNFLLRELKGVPRQLVYRLMRIGRVRCNGRRAKPEQRLRAGDEIVLPRPRMGERAQQELRNPRLAPVAYEDGDYLVFDKPAGLAVHGGSGLSHGLIEAARQVRKQASLELVHRLDKETSGLLVVAKTRRGLLHLAAQLRDGGVAKEYRALVCGRWSGEHARIALPLRKVPAAAGGRRSVVADDGGRAETACRLLKQHAAGADLSLRLLTGKTHQARVHLASVGHPIIGDERYGSRERNRELARRGCRGLMLHAAKLRFALPNGEKLTLTSLAPERFGRAVAALARE</sequence>
<dbReference type="EMBL" id="JADHEI010000033">
    <property type="protein sequence ID" value="MBF2735205.1"/>
    <property type="molecule type" value="Genomic_DNA"/>
</dbReference>
<evidence type="ECO:0000256" key="4">
    <source>
        <dbReference type="ARBA" id="ARBA00022552"/>
    </source>
</evidence>
<dbReference type="PANTHER" id="PTHR21600">
    <property type="entry name" value="MITOCHONDRIAL RNA PSEUDOURIDINE SYNTHASE"/>
    <property type="match status" value="1"/>
</dbReference>
<proteinExistence type="inferred from homology"/>
<dbReference type="PROSITE" id="PS01129">
    <property type="entry name" value="PSI_RLU"/>
    <property type="match status" value="1"/>
</dbReference>
<feature type="compositionally biased region" description="Polar residues" evidence="10">
    <location>
        <begin position="1"/>
        <end position="15"/>
    </location>
</feature>
<dbReference type="Pfam" id="PF01479">
    <property type="entry name" value="S4"/>
    <property type="match status" value="1"/>
</dbReference>
<dbReference type="GO" id="GO:0160141">
    <property type="term" value="F:23S rRNA pseudouridine(955/2504/2580) synthase activity"/>
    <property type="evidence" value="ECO:0007669"/>
    <property type="project" value="UniProtKB-EC"/>
</dbReference>
<dbReference type="SUPFAM" id="SSF55120">
    <property type="entry name" value="Pseudouridine synthase"/>
    <property type="match status" value="1"/>
</dbReference>
<evidence type="ECO:0000256" key="8">
    <source>
        <dbReference type="PROSITE-ProRule" id="PRU00182"/>
    </source>
</evidence>
<dbReference type="SMART" id="SM00363">
    <property type="entry name" value="S4"/>
    <property type="match status" value="1"/>
</dbReference>
<dbReference type="EC" id="5.4.99.-" evidence="9"/>
<dbReference type="Pfam" id="PF00849">
    <property type="entry name" value="PseudoU_synth_2"/>
    <property type="match status" value="1"/>
</dbReference>
<dbReference type="CDD" id="cd00165">
    <property type="entry name" value="S4"/>
    <property type="match status" value="1"/>
</dbReference>
<feature type="active site" evidence="7">
    <location>
        <position position="153"/>
    </location>
</feature>
<dbReference type="InterPro" id="IPR006225">
    <property type="entry name" value="PsdUridine_synth_RluC/D"/>
</dbReference>
<dbReference type="InterPro" id="IPR050188">
    <property type="entry name" value="RluA_PseudoU_synthase"/>
</dbReference>
<dbReference type="InterPro" id="IPR002942">
    <property type="entry name" value="S4_RNA-bd"/>
</dbReference>
<keyword evidence="13" id="KW-1185">Reference proteome</keyword>
<evidence type="ECO:0000256" key="9">
    <source>
        <dbReference type="RuleBase" id="RU362028"/>
    </source>
</evidence>
<dbReference type="Gene3D" id="3.10.290.10">
    <property type="entry name" value="RNA-binding S4 domain"/>
    <property type="match status" value="1"/>
</dbReference>
<comment type="caution">
    <text evidence="12">The sequence shown here is derived from an EMBL/GenBank/DDBJ whole genome shotgun (WGS) entry which is preliminary data.</text>
</comment>
<evidence type="ECO:0000256" key="1">
    <source>
        <dbReference type="ARBA" id="ARBA00000381"/>
    </source>
</evidence>
<dbReference type="InterPro" id="IPR006224">
    <property type="entry name" value="PsdUridine_synth_RluA-like_CS"/>
</dbReference>
<dbReference type="Gene3D" id="3.30.2350.10">
    <property type="entry name" value="Pseudouridine synthase"/>
    <property type="match status" value="1"/>
</dbReference>
<comment type="catalytic activity">
    <reaction evidence="9">
        <text>a uridine in RNA = a pseudouridine in RNA</text>
        <dbReference type="Rhea" id="RHEA:48348"/>
        <dbReference type="Rhea" id="RHEA-COMP:12068"/>
        <dbReference type="Rhea" id="RHEA-COMP:12069"/>
        <dbReference type="ChEBI" id="CHEBI:65314"/>
        <dbReference type="ChEBI" id="CHEBI:65315"/>
    </reaction>
</comment>
<protein>
    <recommendedName>
        <fullName evidence="9">Pseudouridine synthase</fullName>
        <ecNumber evidence="9">5.4.99.-</ecNumber>
    </recommendedName>
</protein>
<dbReference type="GO" id="GO:0003723">
    <property type="term" value="F:RNA binding"/>
    <property type="evidence" value="ECO:0007669"/>
    <property type="project" value="UniProtKB-KW"/>
</dbReference>
<dbReference type="InterPro" id="IPR020103">
    <property type="entry name" value="PsdUridine_synth_cat_dom_sf"/>
</dbReference>
<evidence type="ECO:0000256" key="2">
    <source>
        <dbReference type="ARBA" id="ARBA00002876"/>
    </source>
</evidence>
<dbReference type="AlphaFoldDB" id="A0A930Y1C2"/>
<evidence type="ECO:0000256" key="7">
    <source>
        <dbReference type="PIRSR" id="PIRSR606225-1"/>
    </source>
</evidence>
<dbReference type="PANTHER" id="PTHR21600:SF92">
    <property type="entry name" value="RIBOSOMAL LARGE SUBUNIT PSEUDOURIDINE SYNTHASE C"/>
    <property type="match status" value="1"/>
</dbReference>
<accession>A0A930Y1C2</accession>
<keyword evidence="4" id="KW-0698">rRNA processing</keyword>
<dbReference type="PROSITE" id="PS50889">
    <property type="entry name" value="S4"/>
    <property type="match status" value="1"/>
</dbReference>
<dbReference type="SUPFAM" id="SSF55174">
    <property type="entry name" value="Alpha-L RNA-binding motif"/>
    <property type="match status" value="1"/>
</dbReference>
<gene>
    <name evidence="12" type="ORF">ISN26_03835</name>
</gene>
<comment type="function">
    <text evidence="2">Responsible for synthesis of pseudouridine from uracil at positions 955, 2504 and 2580 in 23S ribosomal RNA.</text>
</comment>
<evidence type="ECO:0000256" key="3">
    <source>
        <dbReference type="ARBA" id="ARBA00010876"/>
    </source>
</evidence>
<dbReference type="InterPro" id="IPR036986">
    <property type="entry name" value="S4_RNA-bd_sf"/>
</dbReference>
<dbReference type="InterPro" id="IPR006145">
    <property type="entry name" value="PsdUridine_synth_RsuA/RluA"/>
</dbReference>
<dbReference type="GO" id="GO:0000455">
    <property type="term" value="P:enzyme-directed rRNA pseudouridine synthesis"/>
    <property type="evidence" value="ECO:0007669"/>
    <property type="project" value="TreeGrafter"/>
</dbReference>
<evidence type="ECO:0000313" key="12">
    <source>
        <dbReference type="EMBL" id="MBF2735205.1"/>
    </source>
</evidence>
<evidence type="ECO:0000313" key="13">
    <source>
        <dbReference type="Proteomes" id="UP000604381"/>
    </source>
</evidence>
<keyword evidence="6 9" id="KW-0413">Isomerase</keyword>
<organism evidence="12 13">
    <name type="scientific">Candidatus Amphirhobacter heronislandensis</name>
    <dbReference type="NCBI Taxonomy" id="1732024"/>
    <lineage>
        <taxon>Bacteria</taxon>
        <taxon>Pseudomonadati</taxon>
        <taxon>Pseudomonadota</taxon>
        <taxon>Gammaproteobacteria</taxon>
        <taxon>Candidatus Tethybacterales</taxon>
        <taxon>Candidatus Tethybacteraceae</taxon>
        <taxon>Candidatus Amphirhobacter</taxon>
    </lineage>
</organism>
<keyword evidence="5 8" id="KW-0694">RNA-binding</keyword>
<name>A0A930Y1C2_9GAMM</name>
<feature type="region of interest" description="Disordered" evidence="10">
    <location>
        <begin position="1"/>
        <end position="22"/>
    </location>
</feature>
<dbReference type="NCBIfam" id="TIGR00005">
    <property type="entry name" value="rluA_subfam"/>
    <property type="match status" value="1"/>
</dbReference>
<evidence type="ECO:0000256" key="6">
    <source>
        <dbReference type="ARBA" id="ARBA00023235"/>
    </source>
</evidence>
<dbReference type="Proteomes" id="UP000604381">
    <property type="component" value="Unassembled WGS sequence"/>
</dbReference>